<evidence type="ECO:0000313" key="2">
    <source>
        <dbReference type="Proteomes" id="UP001518990"/>
    </source>
</evidence>
<dbReference type="InterPro" id="IPR003749">
    <property type="entry name" value="ThiS/MoaD-like"/>
</dbReference>
<dbReference type="PANTHER" id="PTHR34472">
    <property type="entry name" value="SULFUR CARRIER PROTEIN THIS"/>
    <property type="match status" value="1"/>
</dbReference>
<dbReference type="Gene3D" id="3.10.20.30">
    <property type="match status" value="1"/>
</dbReference>
<organism evidence="1 2">
    <name type="scientific">Roseomonas marmotae</name>
    <dbReference type="NCBI Taxonomy" id="2768161"/>
    <lineage>
        <taxon>Bacteria</taxon>
        <taxon>Pseudomonadati</taxon>
        <taxon>Pseudomonadota</taxon>
        <taxon>Alphaproteobacteria</taxon>
        <taxon>Acetobacterales</taxon>
        <taxon>Roseomonadaceae</taxon>
        <taxon>Roseomonas</taxon>
    </lineage>
</organism>
<dbReference type="RefSeq" id="WP_207445403.1">
    <property type="nucleotide sequence ID" value="NZ_CP061091.1"/>
</dbReference>
<dbReference type="InterPro" id="IPR010035">
    <property type="entry name" value="Thi_S"/>
</dbReference>
<dbReference type="PANTHER" id="PTHR34472:SF1">
    <property type="entry name" value="SULFUR CARRIER PROTEIN THIS"/>
    <property type="match status" value="1"/>
</dbReference>
<dbReference type="SUPFAM" id="SSF54285">
    <property type="entry name" value="MoaD/ThiS"/>
    <property type="match status" value="1"/>
</dbReference>
<protein>
    <submittedName>
        <fullName evidence="1">Sulfur carrier protein ThiS</fullName>
    </submittedName>
</protein>
<dbReference type="Proteomes" id="UP001518990">
    <property type="component" value="Unassembled WGS sequence"/>
</dbReference>
<proteinExistence type="predicted"/>
<keyword evidence="2" id="KW-1185">Reference proteome</keyword>
<dbReference type="CDD" id="cd00565">
    <property type="entry name" value="Ubl_ThiS"/>
    <property type="match status" value="1"/>
</dbReference>
<dbReference type="InterPro" id="IPR012675">
    <property type="entry name" value="Beta-grasp_dom_sf"/>
</dbReference>
<dbReference type="Pfam" id="PF02597">
    <property type="entry name" value="ThiS"/>
    <property type="match status" value="1"/>
</dbReference>
<dbReference type="NCBIfam" id="TIGR01683">
    <property type="entry name" value="thiS"/>
    <property type="match status" value="1"/>
</dbReference>
<sequence length="65" mass="6766">MTIIVNGKARTVTSTDLAGILEELGYSGARVATAHGGEFVPASHRAACRLRDGDRVEILAPMQGG</sequence>
<reference evidence="1 2" key="1">
    <citation type="submission" date="2020-09" db="EMBL/GenBank/DDBJ databases">
        <title>Roseomonas.</title>
        <authorList>
            <person name="Zhu W."/>
        </authorList>
    </citation>
    <scope>NUCLEOTIDE SEQUENCE [LARGE SCALE GENOMIC DNA]</scope>
    <source>
        <strain evidence="1 2">1311</strain>
    </source>
</reference>
<accession>A0ABS3K8L2</accession>
<gene>
    <name evidence="1" type="primary">thiS</name>
    <name evidence="1" type="ORF">IAI60_04255</name>
</gene>
<dbReference type="InterPro" id="IPR016155">
    <property type="entry name" value="Mopterin_synth/thiamin_S_b"/>
</dbReference>
<name>A0ABS3K8L2_9PROT</name>
<comment type="caution">
    <text evidence="1">The sequence shown here is derived from an EMBL/GenBank/DDBJ whole genome shotgun (WGS) entry which is preliminary data.</text>
</comment>
<dbReference type="EMBL" id="JACTNF010000003">
    <property type="protein sequence ID" value="MBO1073811.1"/>
    <property type="molecule type" value="Genomic_DNA"/>
</dbReference>
<evidence type="ECO:0000313" key="1">
    <source>
        <dbReference type="EMBL" id="MBO1073811.1"/>
    </source>
</evidence>